<reference evidence="3 4" key="1">
    <citation type="journal article" date="2018" name="Nat. Ecol. Evol.">
        <title>Genomic signatures of mitonuclear coevolution across populations of Tigriopus californicus.</title>
        <authorList>
            <person name="Barreto F.S."/>
            <person name="Watson E.T."/>
            <person name="Lima T.G."/>
            <person name="Willett C.S."/>
            <person name="Edmands S."/>
            <person name="Li W."/>
            <person name="Burton R.S."/>
        </authorList>
    </citation>
    <scope>NUCLEOTIDE SEQUENCE [LARGE SCALE GENOMIC DNA]</scope>
    <source>
        <strain evidence="3 4">San Diego</strain>
    </source>
</reference>
<evidence type="ECO:0000259" key="2">
    <source>
        <dbReference type="SMART" id="SM00355"/>
    </source>
</evidence>
<feature type="domain" description="C2H2-type" evidence="2">
    <location>
        <begin position="21"/>
        <end position="47"/>
    </location>
</feature>
<comment type="caution">
    <text evidence="3">The sequence shown here is derived from an EMBL/GenBank/DDBJ whole genome shotgun (WGS) entry which is preliminary data.</text>
</comment>
<dbReference type="SMART" id="SM00355">
    <property type="entry name" value="ZnF_C2H2"/>
    <property type="match status" value="2"/>
</dbReference>
<evidence type="ECO:0000256" key="1">
    <source>
        <dbReference type="SAM" id="MobiDB-lite"/>
    </source>
</evidence>
<dbReference type="EMBL" id="VCGU01000009">
    <property type="protein sequence ID" value="TRY70026.1"/>
    <property type="molecule type" value="Genomic_DNA"/>
</dbReference>
<organism evidence="3 4">
    <name type="scientific">Tigriopus californicus</name>
    <name type="common">Marine copepod</name>
    <dbReference type="NCBI Taxonomy" id="6832"/>
    <lineage>
        <taxon>Eukaryota</taxon>
        <taxon>Metazoa</taxon>
        <taxon>Ecdysozoa</taxon>
        <taxon>Arthropoda</taxon>
        <taxon>Crustacea</taxon>
        <taxon>Multicrustacea</taxon>
        <taxon>Hexanauplia</taxon>
        <taxon>Copepoda</taxon>
        <taxon>Harpacticoida</taxon>
        <taxon>Harpacticidae</taxon>
        <taxon>Tigriopus</taxon>
    </lineage>
</organism>
<feature type="region of interest" description="Disordered" evidence="1">
    <location>
        <begin position="104"/>
        <end position="137"/>
    </location>
</feature>
<name>A0A553NX66_TIGCA</name>
<keyword evidence="4" id="KW-1185">Reference proteome</keyword>
<evidence type="ECO:0000313" key="3">
    <source>
        <dbReference type="EMBL" id="TRY70026.1"/>
    </source>
</evidence>
<dbReference type="Proteomes" id="UP000318571">
    <property type="component" value="Chromosome 9"/>
</dbReference>
<feature type="domain" description="C2H2-type" evidence="2">
    <location>
        <begin position="62"/>
        <end position="87"/>
    </location>
</feature>
<gene>
    <name evidence="3" type="ORF">TCAL_15013</name>
</gene>
<dbReference type="AlphaFoldDB" id="A0A553NX66"/>
<sequence>MMLELPQAELPKNMNGFRTTHTCELCGFEPKTKNKYREKQDHLVMKHFKERIDKIFPHCRPYTCPYAECSFTGKDKQALLRHYTGKHGILEKYLREALAEKGISYKPGDGTKRKNSISSESNGMGKKTPRLSLSPPEPVTKLMDNGLNNGIAKPITLPTRPNTEELRKEVEAMMASFQPVEQQVVLQLPNSSPQVVTAIPVIEAKKPAPMVVVTANGTTTNFIHSSSISSNTINTNSPSLVGSVGSLPAIVLSAVANVTAANAAANAGHGTNSLTIPISSIQSLQSHKLTPIQAVINGSLPMSLSSAVSQAQQMAITQPPTLTTTPQVSGPLIRTKATIIPSASSLPLPIDVIASNCVNANLDVKVSAPSPVVENEDVMWSASANGPAVVVEAANSVPVTYIESNDSNFSVSSLETIEYDYLYQVTPSSHEVRERQLDFCML</sequence>
<protein>
    <recommendedName>
        <fullName evidence="2">C2H2-type domain-containing protein</fullName>
    </recommendedName>
</protein>
<dbReference type="InterPro" id="IPR013087">
    <property type="entry name" value="Znf_C2H2_type"/>
</dbReference>
<proteinExistence type="predicted"/>
<accession>A0A553NX66</accession>
<evidence type="ECO:0000313" key="4">
    <source>
        <dbReference type="Proteomes" id="UP000318571"/>
    </source>
</evidence>